<reference evidence="2" key="1">
    <citation type="journal article" date="2019" name="Int. J. Syst. Evol. Microbiol.">
        <title>The Global Catalogue of Microorganisms (GCM) 10K type strain sequencing project: providing services to taxonomists for standard genome sequencing and annotation.</title>
        <authorList>
            <consortium name="The Broad Institute Genomics Platform"/>
            <consortium name="The Broad Institute Genome Sequencing Center for Infectious Disease"/>
            <person name="Wu L."/>
            <person name="Ma J."/>
        </authorList>
    </citation>
    <scope>NUCLEOTIDE SEQUENCE [LARGE SCALE GENOMIC DNA]</scope>
    <source>
        <strain evidence="2">KCTC 23314</strain>
    </source>
</reference>
<keyword evidence="2" id="KW-1185">Reference proteome</keyword>
<evidence type="ECO:0000313" key="1">
    <source>
        <dbReference type="EMBL" id="GHC72794.1"/>
    </source>
</evidence>
<gene>
    <name evidence="1" type="ORF">GCM10007320_08910</name>
</gene>
<sequence length="90" mass="10104">MNSDLFGYTPPLTPFKDIRNQRDSVAEEKAVLCARLNAMLRRAPRSIASASVQATRNWQAAHKTAKKVLEDKRASVQQLASAINSMERFE</sequence>
<proteinExistence type="predicted"/>
<organism evidence="1 2">
    <name type="scientific">Pseudorhodoferax aquiterrae</name>
    <dbReference type="NCBI Taxonomy" id="747304"/>
    <lineage>
        <taxon>Bacteria</taxon>
        <taxon>Pseudomonadati</taxon>
        <taxon>Pseudomonadota</taxon>
        <taxon>Betaproteobacteria</taxon>
        <taxon>Burkholderiales</taxon>
        <taxon>Comamonadaceae</taxon>
    </lineage>
</organism>
<protein>
    <submittedName>
        <fullName evidence="1">Uncharacterized protein</fullName>
    </submittedName>
</protein>
<comment type="caution">
    <text evidence="1">The sequence shown here is derived from an EMBL/GenBank/DDBJ whole genome shotgun (WGS) entry which is preliminary data.</text>
</comment>
<dbReference type="RefSeq" id="WP_189685754.1">
    <property type="nucleotide sequence ID" value="NZ_BMYK01000002.1"/>
</dbReference>
<name>A0ABQ3FXZ9_9BURK</name>
<evidence type="ECO:0000313" key="2">
    <source>
        <dbReference type="Proteomes" id="UP000626210"/>
    </source>
</evidence>
<dbReference type="EMBL" id="BMYK01000002">
    <property type="protein sequence ID" value="GHC72794.1"/>
    <property type="molecule type" value="Genomic_DNA"/>
</dbReference>
<accession>A0ABQ3FXZ9</accession>
<dbReference type="Proteomes" id="UP000626210">
    <property type="component" value="Unassembled WGS sequence"/>
</dbReference>